<dbReference type="Pfam" id="PF00512">
    <property type="entry name" value="HisKA"/>
    <property type="match status" value="1"/>
</dbReference>
<keyword evidence="4" id="KW-0597">Phosphoprotein</keyword>
<dbReference type="PRINTS" id="PR00344">
    <property type="entry name" value="BCTRLSENSOR"/>
</dbReference>
<sequence length="429" mass="46299">MSLRLRLSLWTTLLLALALTALSVLAGSVLYSNRVADLDRELHDQFAAVARSARYDDRSLPHSVRALLAQGADVVDARVIFPDGTTWETAFRSMPAAQVSGLETRAGWRVLRGTVGGVTVQVGRPLRAVEETLEAYTRVSVPTVLVVSLIGGLLMSAVVGQQLAPLSALTRRVAQLEAPAPIPGTDRPDETGQLARALEASLERLSRTRATEREFVTRASHELRTPVAALRAELELALARPRDEAEYREALRAALRSAEHLERLSVNLLTLSRLRSAPPRLEDTDLWSVAADVVDRLMPLALQKGLSLELEGAPTRVQADPVLIARLLDNLIGNAIRYTPSGEVRVIARSGCLTVEDTGPGLPDEVLRATPEPFMRHGLEGSGVGLSVVRGIAEAHGTQLSMERLETGGSRVSVRFCDADLALAADRTA</sequence>
<evidence type="ECO:0000256" key="2">
    <source>
        <dbReference type="ARBA" id="ARBA00004370"/>
    </source>
</evidence>
<dbReference type="Gene3D" id="3.30.565.10">
    <property type="entry name" value="Histidine kinase-like ATPase, C-terminal domain"/>
    <property type="match status" value="1"/>
</dbReference>
<dbReference type="SUPFAM" id="SSF55874">
    <property type="entry name" value="ATPase domain of HSP90 chaperone/DNA topoisomerase II/histidine kinase"/>
    <property type="match status" value="1"/>
</dbReference>
<dbReference type="EMBL" id="JACHHG010000008">
    <property type="protein sequence ID" value="MBB6098827.1"/>
    <property type="molecule type" value="Genomic_DNA"/>
</dbReference>
<feature type="domain" description="HAMP" evidence="12">
    <location>
        <begin position="160"/>
        <end position="210"/>
    </location>
</feature>
<comment type="caution">
    <text evidence="13">The sequence shown here is derived from an EMBL/GenBank/DDBJ whole genome shotgun (WGS) entry which is preliminary data.</text>
</comment>
<feature type="domain" description="Histidine kinase" evidence="11">
    <location>
        <begin position="218"/>
        <end position="420"/>
    </location>
</feature>
<evidence type="ECO:0000256" key="7">
    <source>
        <dbReference type="ARBA" id="ARBA00022777"/>
    </source>
</evidence>
<evidence type="ECO:0000256" key="9">
    <source>
        <dbReference type="ARBA" id="ARBA00023012"/>
    </source>
</evidence>
<dbReference type="SUPFAM" id="SSF47384">
    <property type="entry name" value="Homodimeric domain of signal transducing histidine kinase"/>
    <property type="match status" value="1"/>
</dbReference>
<evidence type="ECO:0000256" key="1">
    <source>
        <dbReference type="ARBA" id="ARBA00000085"/>
    </source>
</evidence>
<proteinExistence type="predicted"/>
<dbReference type="InterPro" id="IPR036890">
    <property type="entry name" value="HATPase_C_sf"/>
</dbReference>
<evidence type="ECO:0000256" key="10">
    <source>
        <dbReference type="ARBA" id="ARBA00023136"/>
    </source>
</evidence>
<evidence type="ECO:0000313" key="13">
    <source>
        <dbReference type="EMBL" id="MBB6098827.1"/>
    </source>
</evidence>
<keyword evidence="5 13" id="KW-0808">Transferase</keyword>
<comment type="subcellular location">
    <subcellularLocation>
        <location evidence="2">Membrane</location>
    </subcellularLocation>
</comment>
<dbReference type="CDD" id="cd00075">
    <property type="entry name" value="HATPase"/>
    <property type="match status" value="1"/>
</dbReference>
<keyword evidence="6" id="KW-0812">Transmembrane</keyword>
<evidence type="ECO:0000259" key="12">
    <source>
        <dbReference type="PROSITE" id="PS50885"/>
    </source>
</evidence>
<evidence type="ECO:0000256" key="6">
    <source>
        <dbReference type="ARBA" id="ARBA00022692"/>
    </source>
</evidence>
<comment type="catalytic activity">
    <reaction evidence="1">
        <text>ATP + protein L-histidine = ADP + protein N-phospho-L-histidine.</text>
        <dbReference type="EC" id="2.7.13.3"/>
    </reaction>
</comment>
<evidence type="ECO:0000256" key="5">
    <source>
        <dbReference type="ARBA" id="ARBA00022679"/>
    </source>
</evidence>
<name>A0A841HZK5_9DEIO</name>
<dbReference type="InterPro" id="IPR003661">
    <property type="entry name" value="HisK_dim/P_dom"/>
</dbReference>
<organism evidence="13 14">
    <name type="scientific">Deinobacterium chartae</name>
    <dbReference type="NCBI Taxonomy" id="521158"/>
    <lineage>
        <taxon>Bacteria</taxon>
        <taxon>Thermotogati</taxon>
        <taxon>Deinococcota</taxon>
        <taxon>Deinococci</taxon>
        <taxon>Deinococcales</taxon>
        <taxon>Deinococcaceae</taxon>
        <taxon>Deinobacterium</taxon>
    </lineage>
</organism>
<keyword evidence="7 13" id="KW-0418">Kinase</keyword>
<dbReference type="PANTHER" id="PTHR45436:SF5">
    <property type="entry name" value="SENSOR HISTIDINE KINASE TRCS"/>
    <property type="match status" value="1"/>
</dbReference>
<keyword evidence="10" id="KW-0472">Membrane</keyword>
<dbReference type="InterPro" id="IPR050428">
    <property type="entry name" value="TCS_sensor_his_kinase"/>
</dbReference>
<dbReference type="Pfam" id="PF00672">
    <property type="entry name" value="HAMP"/>
    <property type="match status" value="1"/>
</dbReference>
<evidence type="ECO:0000313" key="14">
    <source>
        <dbReference type="Proteomes" id="UP000569951"/>
    </source>
</evidence>
<dbReference type="Pfam" id="PF02518">
    <property type="entry name" value="HATPase_c"/>
    <property type="match status" value="1"/>
</dbReference>
<dbReference type="PROSITE" id="PS50885">
    <property type="entry name" value="HAMP"/>
    <property type="match status" value="1"/>
</dbReference>
<dbReference type="GO" id="GO:0000155">
    <property type="term" value="F:phosphorelay sensor kinase activity"/>
    <property type="evidence" value="ECO:0007669"/>
    <property type="project" value="InterPro"/>
</dbReference>
<dbReference type="RefSeq" id="WP_183987588.1">
    <property type="nucleotide sequence ID" value="NZ_JACHHG010000008.1"/>
</dbReference>
<dbReference type="InterPro" id="IPR003594">
    <property type="entry name" value="HATPase_dom"/>
</dbReference>
<dbReference type="SMART" id="SM00387">
    <property type="entry name" value="HATPase_c"/>
    <property type="match status" value="1"/>
</dbReference>
<dbReference type="Gene3D" id="6.10.340.10">
    <property type="match status" value="1"/>
</dbReference>
<dbReference type="SMART" id="SM00388">
    <property type="entry name" value="HisKA"/>
    <property type="match status" value="1"/>
</dbReference>
<dbReference type="InterPro" id="IPR003660">
    <property type="entry name" value="HAMP_dom"/>
</dbReference>
<evidence type="ECO:0000256" key="3">
    <source>
        <dbReference type="ARBA" id="ARBA00012438"/>
    </source>
</evidence>
<reference evidence="13 14" key="1">
    <citation type="submission" date="2020-08" db="EMBL/GenBank/DDBJ databases">
        <title>Genomic Encyclopedia of Type Strains, Phase IV (KMG-IV): sequencing the most valuable type-strain genomes for metagenomic binning, comparative biology and taxonomic classification.</title>
        <authorList>
            <person name="Goeker M."/>
        </authorList>
    </citation>
    <scope>NUCLEOTIDE SEQUENCE [LARGE SCALE GENOMIC DNA]</scope>
    <source>
        <strain evidence="13 14">DSM 21458</strain>
    </source>
</reference>
<accession>A0A841HZK5</accession>
<keyword evidence="14" id="KW-1185">Reference proteome</keyword>
<dbReference type="AlphaFoldDB" id="A0A841HZK5"/>
<dbReference type="PROSITE" id="PS50109">
    <property type="entry name" value="HIS_KIN"/>
    <property type="match status" value="1"/>
</dbReference>
<dbReference type="EC" id="2.7.13.3" evidence="3"/>
<evidence type="ECO:0000256" key="8">
    <source>
        <dbReference type="ARBA" id="ARBA00022989"/>
    </source>
</evidence>
<dbReference type="Gene3D" id="1.10.287.130">
    <property type="match status" value="1"/>
</dbReference>
<evidence type="ECO:0000256" key="4">
    <source>
        <dbReference type="ARBA" id="ARBA00022553"/>
    </source>
</evidence>
<dbReference type="PANTHER" id="PTHR45436">
    <property type="entry name" value="SENSOR HISTIDINE KINASE YKOH"/>
    <property type="match status" value="1"/>
</dbReference>
<keyword evidence="9" id="KW-0902">Two-component regulatory system</keyword>
<protein>
    <recommendedName>
        <fullName evidence="3">histidine kinase</fullName>
        <ecNumber evidence="3">2.7.13.3</ecNumber>
    </recommendedName>
</protein>
<dbReference type="Proteomes" id="UP000569951">
    <property type="component" value="Unassembled WGS sequence"/>
</dbReference>
<gene>
    <name evidence="13" type="ORF">HNR42_002262</name>
</gene>
<dbReference type="InterPro" id="IPR036097">
    <property type="entry name" value="HisK_dim/P_sf"/>
</dbReference>
<keyword evidence="8" id="KW-1133">Transmembrane helix</keyword>
<dbReference type="GO" id="GO:0005886">
    <property type="term" value="C:plasma membrane"/>
    <property type="evidence" value="ECO:0007669"/>
    <property type="project" value="TreeGrafter"/>
</dbReference>
<evidence type="ECO:0000259" key="11">
    <source>
        <dbReference type="PROSITE" id="PS50109"/>
    </source>
</evidence>
<dbReference type="CDD" id="cd00082">
    <property type="entry name" value="HisKA"/>
    <property type="match status" value="1"/>
</dbReference>
<dbReference type="InterPro" id="IPR005467">
    <property type="entry name" value="His_kinase_dom"/>
</dbReference>
<dbReference type="InterPro" id="IPR004358">
    <property type="entry name" value="Sig_transdc_His_kin-like_C"/>
</dbReference>